<feature type="transmembrane region" description="Helical" evidence="1">
    <location>
        <begin position="21"/>
        <end position="41"/>
    </location>
</feature>
<sequence length="98" mass="11490">MKYLFRILFRKLKRNYYYAEIKQVSMLTAVALVAWVLYAYGTDLAHAALTNTGMTYITFLLVAIVLGQVIRLYYRIMVIKYAEKDTRIELFNGLHKKA</sequence>
<gene>
    <name evidence="2" type="ORF">GCM10011379_14710</name>
</gene>
<keyword evidence="1" id="KW-0812">Transmembrane</keyword>
<reference evidence="2" key="1">
    <citation type="journal article" date="2014" name="Int. J. Syst. Evol. Microbiol.">
        <title>Complete genome sequence of Corynebacterium casei LMG S-19264T (=DSM 44701T), isolated from a smear-ripened cheese.</title>
        <authorList>
            <consortium name="US DOE Joint Genome Institute (JGI-PGF)"/>
            <person name="Walter F."/>
            <person name="Albersmeier A."/>
            <person name="Kalinowski J."/>
            <person name="Ruckert C."/>
        </authorList>
    </citation>
    <scope>NUCLEOTIDE SEQUENCE</scope>
    <source>
        <strain evidence="2">CGMCC 1.15290</strain>
    </source>
</reference>
<keyword evidence="1" id="KW-0472">Membrane</keyword>
<dbReference type="EMBL" id="BMIB01000002">
    <property type="protein sequence ID" value="GGH63608.1"/>
    <property type="molecule type" value="Genomic_DNA"/>
</dbReference>
<comment type="caution">
    <text evidence="2">The sequence shown here is derived from an EMBL/GenBank/DDBJ whole genome shotgun (WGS) entry which is preliminary data.</text>
</comment>
<name>A0A917MTX6_9BACT</name>
<organism evidence="2 3">
    <name type="scientific">Filimonas zeae</name>
    <dbReference type="NCBI Taxonomy" id="1737353"/>
    <lineage>
        <taxon>Bacteria</taxon>
        <taxon>Pseudomonadati</taxon>
        <taxon>Bacteroidota</taxon>
        <taxon>Chitinophagia</taxon>
        <taxon>Chitinophagales</taxon>
        <taxon>Chitinophagaceae</taxon>
        <taxon>Filimonas</taxon>
    </lineage>
</organism>
<dbReference type="Proteomes" id="UP000627292">
    <property type="component" value="Unassembled WGS sequence"/>
</dbReference>
<evidence type="ECO:0000313" key="3">
    <source>
        <dbReference type="Proteomes" id="UP000627292"/>
    </source>
</evidence>
<dbReference type="AlphaFoldDB" id="A0A917MTX6"/>
<reference evidence="2" key="2">
    <citation type="submission" date="2020-09" db="EMBL/GenBank/DDBJ databases">
        <authorList>
            <person name="Sun Q."/>
            <person name="Zhou Y."/>
        </authorList>
    </citation>
    <scope>NUCLEOTIDE SEQUENCE</scope>
    <source>
        <strain evidence="2">CGMCC 1.15290</strain>
    </source>
</reference>
<keyword evidence="3" id="KW-1185">Reference proteome</keyword>
<dbReference type="RefSeq" id="WP_188951383.1">
    <property type="nucleotide sequence ID" value="NZ_BMIB01000002.1"/>
</dbReference>
<keyword evidence="1" id="KW-1133">Transmembrane helix</keyword>
<protein>
    <submittedName>
        <fullName evidence="2">Uncharacterized protein</fullName>
    </submittedName>
</protein>
<evidence type="ECO:0000313" key="2">
    <source>
        <dbReference type="EMBL" id="GGH63608.1"/>
    </source>
</evidence>
<evidence type="ECO:0000256" key="1">
    <source>
        <dbReference type="SAM" id="Phobius"/>
    </source>
</evidence>
<proteinExistence type="predicted"/>
<accession>A0A917MTX6</accession>
<feature type="transmembrane region" description="Helical" evidence="1">
    <location>
        <begin position="53"/>
        <end position="74"/>
    </location>
</feature>